<reference evidence="2" key="2">
    <citation type="submission" date="2022-09" db="EMBL/GenBank/DDBJ databases">
        <authorList>
            <person name="Sun Q."/>
            <person name="Ohkuma M."/>
        </authorList>
    </citation>
    <scope>NUCLEOTIDE SEQUENCE</scope>
    <source>
        <strain evidence="2">JCM 3093</strain>
    </source>
</reference>
<gene>
    <name evidence="2" type="ORF">GCM10010126_08620</name>
</gene>
<comment type="caution">
    <text evidence="2">The sequence shown here is derived from an EMBL/GenBank/DDBJ whole genome shotgun (WGS) entry which is preliminary data.</text>
</comment>
<evidence type="ECO:0000256" key="1">
    <source>
        <dbReference type="SAM" id="Phobius"/>
    </source>
</evidence>
<keyword evidence="1" id="KW-0812">Transmembrane</keyword>
<keyword evidence="1" id="KW-1133">Transmembrane helix</keyword>
<keyword evidence="1" id="KW-0472">Membrane</keyword>
<evidence type="ECO:0000313" key="2">
    <source>
        <dbReference type="EMBL" id="GGK51394.1"/>
    </source>
</evidence>
<reference evidence="2" key="1">
    <citation type="journal article" date="2014" name="Int. J. Syst. Evol. Microbiol.">
        <title>Complete genome sequence of Corynebacterium casei LMG S-19264T (=DSM 44701T), isolated from a smear-ripened cheese.</title>
        <authorList>
            <consortium name="US DOE Joint Genome Institute (JGI-PGF)"/>
            <person name="Walter F."/>
            <person name="Albersmeier A."/>
            <person name="Kalinowski J."/>
            <person name="Ruckert C."/>
        </authorList>
    </citation>
    <scope>NUCLEOTIDE SEQUENCE</scope>
    <source>
        <strain evidence="2">JCM 3093</strain>
    </source>
</reference>
<organism evidence="2 3">
    <name type="scientific">Planomonospora parontospora</name>
    <dbReference type="NCBI Taxonomy" id="58119"/>
    <lineage>
        <taxon>Bacteria</taxon>
        <taxon>Bacillati</taxon>
        <taxon>Actinomycetota</taxon>
        <taxon>Actinomycetes</taxon>
        <taxon>Streptosporangiales</taxon>
        <taxon>Streptosporangiaceae</taxon>
        <taxon>Planomonospora</taxon>
    </lineage>
</organism>
<evidence type="ECO:0000313" key="3">
    <source>
        <dbReference type="Proteomes" id="UP000627984"/>
    </source>
</evidence>
<dbReference type="RefSeq" id="WP_191893575.1">
    <property type="nucleotide sequence ID" value="NZ_BMQD01000002.1"/>
</dbReference>
<protein>
    <submittedName>
        <fullName evidence="2">Uncharacterized protein</fullName>
    </submittedName>
</protein>
<dbReference type="Proteomes" id="UP000627984">
    <property type="component" value="Unassembled WGS sequence"/>
</dbReference>
<dbReference type="AlphaFoldDB" id="A0AA37F2S9"/>
<name>A0AA37F2S9_9ACTN</name>
<sequence>MAGEEPLTGLIGQTAVIAGMKALGTYGPAWASTMAKIQLAGKLAKPAAGAGAVWLLAQPWGDEQITKVWNDWRTVNLKLMHLRMREWDTKLKAVQDAWPEGADRRAFDRFMAVVFHEVIQTENAAAQMATSVQNAQSEIHKIVDNAGTVINALLGVIITSEIMQLIGSRMQVIGAANPTPAGVALVTKGKAIQSMAEATKDSSGLILMGTAVNAVVGATAALIFSLGNLSALMSADNQFPLPQANLDSDGTDGRTDFDDIRRRSVQQSGSEGWSRI</sequence>
<feature type="transmembrane region" description="Helical" evidence="1">
    <location>
        <begin position="204"/>
        <end position="224"/>
    </location>
</feature>
<proteinExistence type="predicted"/>
<accession>A0AA37F2S9</accession>
<dbReference type="EMBL" id="BMQD01000002">
    <property type="protein sequence ID" value="GGK51394.1"/>
    <property type="molecule type" value="Genomic_DNA"/>
</dbReference>